<proteinExistence type="predicted"/>
<sequence>MVSGGIKITAFIDSLSHIVTFTTDPDSSGFSEEFIFTVVDPDGLEEVDTVTVGVVPVNDAPIIAAIADTSTAEEAPLTIT</sequence>
<evidence type="ECO:0008006" key="2">
    <source>
        <dbReference type="Google" id="ProtNLM"/>
    </source>
</evidence>
<organism evidence="1">
    <name type="scientific">marine metagenome</name>
    <dbReference type="NCBI Taxonomy" id="408172"/>
    <lineage>
        <taxon>unclassified sequences</taxon>
        <taxon>metagenomes</taxon>
        <taxon>ecological metagenomes</taxon>
    </lineage>
</organism>
<evidence type="ECO:0000313" key="1">
    <source>
        <dbReference type="EMBL" id="SVE64026.1"/>
    </source>
</evidence>
<feature type="non-terminal residue" evidence="1">
    <location>
        <position position="80"/>
    </location>
</feature>
<gene>
    <name evidence="1" type="ORF">METZ01_LOCUS516880</name>
</gene>
<dbReference type="EMBL" id="UINC01231479">
    <property type="protein sequence ID" value="SVE64026.1"/>
    <property type="molecule type" value="Genomic_DNA"/>
</dbReference>
<name>A0A383F4J0_9ZZZZ</name>
<reference evidence="1" key="1">
    <citation type="submission" date="2018-05" db="EMBL/GenBank/DDBJ databases">
        <authorList>
            <person name="Lanie J.A."/>
            <person name="Ng W.-L."/>
            <person name="Kazmierczak K.M."/>
            <person name="Andrzejewski T.M."/>
            <person name="Davidsen T.M."/>
            <person name="Wayne K.J."/>
            <person name="Tettelin H."/>
            <person name="Glass J.I."/>
            <person name="Rusch D."/>
            <person name="Podicherti R."/>
            <person name="Tsui H.-C.T."/>
            <person name="Winkler M.E."/>
        </authorList>
    </citation>
    <scope>NUCLEOTIDE SEQUENCE</scope>
</reference>
<accession>A0A383F4J0</accession>
<protein>
    <recommendedName>
        <fullName evidence="2">RapA2 cadherin-like domain-containing protein</fullName>
    </recommendedName>
</protein>
<dbReference type="AlphaFoldDB" id="A0A383F4J0"/>